<feature type="domain" description="Protein kinase" evidence="2">
    <location>
        <begin position="32"/>
        <end position="137"/>
    </location>
</feature>
<dbReference type="Pfam" id="PF07714">
    <property type="entry name" value="PK_Tyr_Ser-Thr"/>
    <property type="match status" value="1"/>
</dbReference>
<dbReference type="InterPro" id="IPR011009">
    <property type="entry name" value="Kinase-like_dom_sf"/>
</dbReference>
<evidence type="ECO:0000256" key="1">
    <source>
        <dbReference type="PROSITE-ProRule" id="PRU10141"/>
    </source>
</evidence>
<keyword evidence="4" id="KW-1185">Reference proteome</keyword>
<dbReference type="Proteomes" id="UP000015105">
    <property type="component" value="Chromosome 4D"/>
</dbReference>
<dbReference type="FunFam" id="3.30.200.20:FF:000465">
    <property type="entry name" value="Cysteine-rich receptor-like protein kinase 6"/>
    <property type="match status" value="1"/>
</dbReference>
<reference evidence="4" key="1">
    <citation type="journal article" date="2014" name="Science">
        <title>Ancient hybridizations among the ancestral genomes of bread wheat.</title>
        <authorList>
            <consortium name="International Wheat Genome Sequencing Consortium,"/>
            <person name="Marcussen T."/>
            <person name="Sandve S.R."/>
            <person name="Heier L."/>
            <person name="Spannagl M."/>
            <person name="Pfeifer M."/>
            <person name="Jakobsen K.S."/>
            <person name="Wulff B.B."/>
            <person name="Steuernagel B."/>
            <person name="Mayer K.F."/>
            <person name="Olsen O.A."/>
        </authorList>
    </citation>
    <scope>NUCLEOTIDE SEQUENCE [LARGE SCALE GENOMIC DNA]</scope>
    <source>
        <strain evidence="4">cv. AL8/78</strain>
    </source>
</reference>
<proteinExistence type="predicted"/>
<organism evidence="3 4">
    <name type="scientific">Aegilops tauschii subsp. strangulata</name>
    <name type="common">Goatgrass</name>
    <dbReference type="NCBI Taxonomy" id="200361"/>
    <lineage>
        <taxon>Eukaryota</taxon>
        <taxon>Viridiplantae</taxon>
        <taxon>Streptophyta</taxon>
        <taxon>Embryophyta</taxon>
        <taxon>Tracheophyta</taxon>
        <taxon>Spermatophyta</taxon>
        <taxon>Magnoliopsida</taxon>
        <taxon>Liliopsida</taxon>
        <taxon>Poales</taxon>
        <taxon>Poaceae</taxon>
        <taxon>BOP clade</taxon>
        <taxon>Pooideae</taxon>
        <taxon>Triticodae</taxon>
        <taxon>Triticeae</taxon>
        <taxon>Triticinae</taxon>
        <taxon>Aegilops</taxon>
    </lineage>
</organism>
<reference evidence="3" key="5">
    <citation type="journal article" date="2021" name="G3 (Bethesda)">
        <title>Aegilops tauschii genome assembly Aet v5.0 features greater sequence contiguity and improved annotation.</title>
        <authorList>
            <person name="Wang L."/>
            <person name="Zhu T."/>
            <person name="Rodriguez J.C."/>
            <person name="Deal K.R."/>
            <person name="Dubcovsky J."/>
            <person name="McGuire P.E."/>
            <person name="Lux T."/>
            <person name="Spannagl M."/>
            <person name="Mayer K.F.X."/>
            <person name="Baldrich P."/>
            <person name="Meyers B.C."/>
            <person name="Huo N."/>
            <person name="Gu Y.Q."/>
            <person name="Zhou H."/>
            <person name="Devos K.M."/>
            <person name="Bennetzen J.L."/>
            <person name="Unver T."/>
            <person name="Budak H."/>
            <person name="Gulick P.J."/>
            <person name="Galiba G."/>
            <person name="Kalapos B."/>
            <person name="Nelson D.R."/>
            <person name="Li P."/>
            <person name="You F.M."/>
            <person name="Luo M.C."/>
            <person name="Dvorak J."/>
        </authorList>
    </citation>
    <scope>NUCLEOTIDE SEQUENCE [LARGE SCALE GENOMIC DNA]</scope>
    <source>
        <strain evidence="3">cv. AL8/78</strain>
    </source>
</reference>
<dbReference type="InterPro" id="IPR001245">
    <property type="entry name" value="Ser-Thr/Tyr_kinase_cat_dom"/>
</dbReference>
<dbReference type="PANTHER" id="PTHR45707">
    <property type="entry name" value="C2 CALCIUM/LIPID-BINDING PLANT PHOSPHORIBOSYLTRANSFERASE FAMILY PROTEIN"/>
    <property type="match status" value="1"/>
</dbReference>
<name>A0A453HHF0_AEGTS</name>
<dbReference type="EnsemblPlants" id="AET4Gv20192400.7">
    <property type="protein sequence ID" value="AET4Gv20192400.7"/>
    <property type="gene ID" value="AET4Gv20192400"/>
</dbReference>
<dbReference type="PROSITE" id="PS50011">
    <property type="entry name" value="PROTEIN_KINASE_DOM"/>
    <property type="match status" value="1"/>
</dbReference>
<dbReference type="Gene3D" id="3.30.200.20">
    <property type="entry name" value="Phosphorylase Kinase, domain 1"/>
    <property type="match status" value="1"/>
</dbReference>
<reference evidence="3" key="3">
    <citation type="journal article" date="2017" name="Nature">
        <title>Genome sequence of the progenitor of the wheat D genome Aegilops tauschii.</title>
        <authorList>
            <person name="Luo M.C."/>
            <person name="Gu Y.Q."/>
            <person name="Puiu D."/>
            <person name="Wang H."/>
            <person name="Twardziok S.O."/>
            <person name="Deal K.R."/>
            <person name="Huo N."/>
            <person name="Zhu T."/>
            <person name="Wang L."/>
            <person name="Wang Y."/>
            <person name="McGuire P.E."/>
            <person name="Liu S."/>
            <person name="Long H."/>
            <person name="Ramasamy R.K."/>
            <person name="Rodriguez J.C."/>
            <person name="Van S.L."/>
            <person name="Yuan L."/>
            <person name="Wang Z."/>
            <person name="Xia Z."/>
            <person name="Xiao L."/>
            <person name="Anderson O.D."/>
            <person name="Ouyang S."/>
            <person name="Liang Y."/>
            <person name="Zimin A.V."/>
            <person name="Pertea G."/>
            <person name="Qi P."/>
            <person name="Bennetzen J.L."/>
            <person name="Dai X."/>
            <person name="Dawson M.W."/>
            <person name="Muller H.G."/>
            <person name="Kugler K."/>
            <person name="Rivarola-Duarte L."/>
            <person name="Spannagl M."/>
            <person name="Mayer K.F.X."/>
            <person name="Lu F.H."/>
            <person name="Bevan M.W."/>
            <person name="Leroy P."/>
            <person name="Li P."/>
            <person name="You F.M."/>
            <person name="Sun Q."/>
            <person name="Liu Z."/>
            <person name="Lyons E."/>
            <person name="Wicker T."/>
            <person name="Salzberg S.L."/>
            <person name="Devos K.M."/>
            <person name="Dvorak J."/>
        </authorList>
    </citation>
    <scope>NUCLEOTIDE SEQUENCE [LARGE SCALE GENOMIC DNA]</scope>
    <source>
        <strain evidence="3">cv. AL8/78</strain>
    </source>
</reference>
<keyword evidence="1" id="KW-0067">ATP-binding</keyword>
<dbReference type="SUPFAM" id="SSF56112">
    <property type="entry name" value="Protein kinase-like (PK-like)"/>
    <property type="match status" value="1"/>
</dbReference>
<evidence type="ECO:0000313" key="3">
    <source>
        <dbReference type="EnsemblPlants" id="AET4Gv20192400.7"/>
    </source>
</evidence>
<reference evidence="3" key="4">
    <citation type="submission" date="2019-03" db="UniProtKB">
        <authorList>
            <consortium name="EnsemblPlants"/>
        </authorList>
    </citation>
    <scope>IDENTIFICATION</scope>
</reference>
<dbReference type="Gramene" id="AET4Gv20192400.7">
    <property type="protein sequence ID" value="AET4Gv20192400.7"/>
    <property type="gene ID" value="AET4Gv20192400"/>
</dbReference>
<dbReference type="GO" id="GO:0004672">
    <property type="term" value="F:protein kinase activity"/>
    <property type="evidence" value="ECO:0007669"/>
    <property type="project" value="InterPro"/>
</dbReference>
<evidence type="ECO:0000259" key="2">
    <source>
        <dbReference type="PROSITE" id="PS50011"/>
    </source>
</evidence>
<dbReference type="AlphaFoldDB" id="A0A453HHF0"/>
<dbReference type="InterPro" id="IPR000719">
    <property type="entry name" value="Prot_kinase_dom"/>
</dbReference>
<sequence length="137" mass="14986">MATSAGLGQPSVLSTLPKNLPLDFLKTITDQFSEARKIGTGAFGTVYMGHMPDGQIITVKKLAENSPIARDKAFANEVQNIMALHHENVLKLVGYCHEGQKKVVLNNGRYIVADIVESLLCHEYLPLGSLQKHLFGI</sequence>
<keyword evidence="1" id="KW-0547">Nucleotide-binding</keyword>
<reference evidence="4" key="2">
    <citation type="journal article" date="2017" name="Nat. Plants">
        <title>The Aegilops tauschii genome reveals multiple impacts of transposons.</title>
        <authorList>
            <person name="Zhao G."/>
            <person name="Zou C."/>
            <person name="Li K."/>
            <person name="Wang K."/>
            <person name="Li T."/>
            <person name="Gao L."/>
            <person name="Zhang X."/>
            <person name="Wang H."/>
            <person name="Yang Z."/>
            <person name="Liu X."/>
            <person name="Jiang W."/>
            <person name="Mao L."/>
            <person name="Kong X."/>
            <person name="Jiao Y."/>
            <person name="Jia J."/>
        </authorList>
    </citation>
    <scope>NUCLEOTIDE SEQUENCE [LARGE SCALE GENOMIC DNA]</scope>
    <source>
        <strain evidence="4">cv. AL8/78</strain>
    </source>
</reference>
<dbReference type="GO" id="GO:0005524">
    <property type="term" value="F:ATP binding"/>
    <property type="evidence" value="ECO:0007669"/>
    <property type="project" value="UniProtKB-UniRule"/>
</dbReference>
<dbReference type="InterPro" id="IPR017441">
    <property type="entry name" value="Protein_kinase_ATP_BS"/>
</dbReference>
<feature type="binding site" evidence="1">
    <location>
        <position position="61"/>
    </location>
    <ligand>
        <name>ATP</name>
        <dbReference type="ChEBI" id="CHEBI:30616"/>
    </ligand>
</feature>
<accession>A0A453HHF0</accession>
<protein>
    <recommendedName>
        <fullName evidence="2">Protein kinase domain-containing protein</fullName>
    </recommendedName>
</protein>
<dbReference type="PANTHER" id="PTHR45707:SF59">
    <property type="entry name" value="PROTEIN KINASE DOMAIN-CONTAINING PROTEIN"/>
    <property type="match status" value="1"/>
</dbReference>
<dbReference type="PROSITE" id="PS00107">
    <property type="entry name" value="PROTEIN_KINASE_ATP"/>
    <property type="match status" value="1"/>
</dbReference>
<evidence type="ECO:0000313" key="4">
    <source>
        <dbReference type="Proteomes" id="UP000015105"/>
    </source>
</evidence>